<evidence type="ECO:0000256" key="2">
    <source>
        <dbReference type="ARBA" id="ARBA00023136"/>
    </source>
</evidence>
<sequence>MRIPARAVRPAILVGGLLVAAGPHGAAAGPGRPETIHVTFACPTGRTLAVTFVNGAGPEQAIVRPGDGGAVTLPVQLSGSGFRYADATHELRGKGRSVTWTDGSGKPITCTDQTPAGSGPR</sequence>
<evidence type="ECO:0000259" key="7">
    <source>
        <dbReference type="Pfam" id="PF09864"/>
    </source>
</evidence>
<keyword evidence="1 6" id="KW-0732">Signal</keyword>
<dbReference type="SUPFAM" id="SSF141488">
    <property type="entry name" value="YdhA-like"/>
    <property type="match status" value="1"/>
</dbReference>
<dbReference type="InterPro" id="IPR036328">
    <property type="entry name" value="MliC_sf"/>
</dbReference>
<organism evidence="8 9">
    <name type="scientific">Methylobacterium oryzae CBMB20</name>
    <dbReference type="NCBI Taxonomy" id="693986"/>
    <lineage>
        <taxon>Bacteria</taxon>
        <taxon>Pseudomonadati</taxon>
        <taxon>Pseudomonadota</taxon>
        <taxon>Alphaproteobacteria</taxon>
        <taxon>Hyphomicrobiales</taxon>
        <taxon>Methylobacteriaceae</taxon>
        <taxon>Methylobacterium</taxon>
    </lineage>
</organism>
<keyword evidence="3" id="KW-0564">Palmitate</keyword>
<keyword evidence="2" id="KW-0472">Membrane</keyword>
<dbReference type="HOGENOM" id="CLU_2118194_0_0_5"/>
<evidence type="ECO:0000256" key="6">
    <source>
        <dbReference type="SAM" id="SignalP"/>
    </source>
</evidence>
<evidence type="ECO:0000256" key="5">
    <source>
        <dbReference type="SAM" id="MobiDB-lite"/>
    </source>
</evidence>
<name>A0A089P4C1_9HYPH</name>
<gene>
    <name evidence="8" type="ORF">MOC_5108</name>
</gene>
<feature type="chain" id="PRO_5001848303" evidence="6">
    <location>
        <begin position="27"/>
        <end position="121"/>
    </location>
</feature>
<dbReference type="Gene3D" id="2.40.128.200">
    <property type="match status" value="1"/>
</dbReference>
<dbReference type="GeneID" id="96607224"/>
<proteinExistence type="predicted"/>
<feature type="compositionally biased region" description="Polar residues" evidence="5">
    <location>
        <begin position="110"/>
        <end position="121"/>
    </location>
</feature>
<evidence type="ECO:0000256" key="4">
    <source>
        <dbReference type="ARBA" id="ARBA00023288"/>
    </source>
</evidence>
<dbReference type="Proteomes" id="UP000029492">
    <property type="component" value="Chromosome"/>
</dbReference>
<dbReference type="InterPro" id="IPR018660">
    <property type="entry name" value="MliC"/>
</dbReference>
<evidence type="ECO:0000256" key="3">
    <source>
        <dbReference type="ARBA" id="ARBA00023139"/>
    </source>
</evidence>
<dbReference type="eggNOG" id="COG3895">
    <property type="taxonomic scope" value="Bacteria"/>
</dbReference>
<feature type="signal peptide" evidence="6">
    <location>
        <begin position="1"/>
        <end position="26"/>
    </location>
</feature>
<dbReference type="RefSeq" id="WP_043351262.1">
    <property type="nucleotide sequence ID" value="NZ_CP003811.1"/>
</dbReference>
<keyword evidence="4" id="KW-0449">Lipoprotein</keyword>
<dbReference type="AlphaFoldDB" id="A0A089P4C1"/>
<dbReference type="Pfam" id="PF09864">
    <property type="entry name" value="MliC"/>
    <property type="match status" value="1"/>
</dbReference>
<feature type="region of interest" description="Disordered" evidence="5">
    <location>
        <begin position="95"/>
        <end position="121"/>
    </location>
</feature>
<evidence type="ECO:0000313" key="8">
    <source>
        <dbReference type="EMBL" id="AIQ92863.1"/>
    </source>
</evidence>
<evidence type="ECO:0000256" key="1">
    <source>
        <dbReference type="ARBA" id="ARBA00022729"/>
    </source>
</evidence>
<reference evidence="8 9" key="1">
    <citation type="journal article" date="2014" name="PLoS ONE">
        <title>Genome Information of Methylobacterium oryzae, a Plant-Probiotic Methylotroph in the Phyllosphere.</title>
        <authorList>
            <person name="Kwak M.J."/>
            <person name="Jeong H."/>
            <person name="Madhaiyan M."/>
            <person name="Lee Y."/>
            <person name="Sa T.M."/>
            <person name="Oh T.K."/>
            <person name="Kim J.F."/>
        </authorList>
    </citation>
    <scope>NUCLEOTIDE SEQUENCE [LARGE SCALE GENOMIC DNA]</scope>
    <source>
        <strain evidence="8 9">CBMB20</strain>
    </source>
</reference>
<protein>
    <submittedName>
        <fullName evidence="8">Protein of unassigned function</fullName>
    </submittedName>
</protein>
<evidence type="ECO:0000313" key="9">
    <source>
        <dbReference type="Proteomes" id="UP000029492"/>
    </source>
</evidence>
<dbReference type="EMBL" id="CP003811">
    <property type="protein sequence ID" value="AIQ92863.1"/>
    <property type="molecule type" value="Genomic_DNA"/>
</dbReference>
<feature type="domain" description="C-type lysozyme inhibitor" evidence="7">
    <location>
        <begin position="40"/>
        <end position="106"/>
    </location>
</feature>
<dbReference type="KEGG" id="mor:MOC_5108"/>
<accession>A0A089P4C1</accession>
<keyword evidence="9" id="KW-1185">Reference proteome</keyword>